<reference evidence="2 3" key="1">
    <citation type="submission" date="2019-02" db="EMBL/GenBank/DDBJ databases">
        <title>Genomic Encyclopedia of Type Strains, Phase IV (KMG-IV): sequencing the most valuable type-strain genomes for metagenomic binning, comparative biology and taxonomic classification.</title>
        <authorList>
            <person name="Goeker M."/>
        </authorList>
    </citation>
    <scope>NUCLEOTIDE SEQUENCE [LARGE SCALE GENOMIC DNA]</scope>
    <source>
        <strain evidence="2 3">DSM 101727</strain>
    </source>
</reference>
<name>A0A4Q7KDY6_9PSEU</name>
<evidence type="ECO:0008006" key="4">
    <source>
        <dbReference type="Google" id="ProtNLM"/>
    </source>
</evidence>
<sequence>MRKLLVVLAAVLLSVLLAPTAVAQRFPDRIPLPNGFFPEGIAIGKGTAFYVGSLATGAIYRGDLRTGRGAVLAPGDSSRPRRSTIGLEVDSRERVWVAGGVSGDVRVHDGRTGALLAVYPVTARPNPFVNDLVVTDNAVYATDSAYPELHVIPLRHGGGLPDPSAAHTVPLSGPAADPDFNNGVESTMDGQLVIVNRVGELMKVNPRTGASALVDLGGYLVTNGDGLVRRGNTLYVVRNMVNTVSVLRLDPHATQGTLLWEVTSPALRIPTTGDLFGSSLYVVNARFDTPPGPDVDYDVVRLPA</sequence>
<accession>A0A4Q7KDY6</accession>
<feature type="signal peptide" evidence="1">
    <location>
        <begin position="1"/>
        <end position="23"/>
    </location>
</feature>
<dbReference type="Gene3D" id="2.130.10.10">
    <property type="entry name" value="YVTN repeat-like/Quinoprotein amine dehydrogenase"/>
    <property type="match status" value="1"/>
</dbReference>
<keyword evidence="3" id="KW-1185">Reference proteome</keyword>
<dbReference type="EMBL" id="SGWQ01000016">
    <property type="protein sequence ID" value="RZS30589.1"/>
    <property type="molecule type" value="Genomic_DNA"/>
</dbReference>
<dbReference type="RefSeq" id="WP_130348510.1">
    <property type="nucleotide sequence ID" value="NZ_SGWQ01000016.1"/>
</dbReference>
<dbReference type="SUPFAM" id="SSF63829">
    <property type="entry name" value="Calcium-dependent phosphotriesterase"/>
    <property type="match status" value="1"/>
</dbReference>
<dbReference type="AlphaFoldDB" id="A0A4Q7KDY6"/>
<dbReference type="Proteomes" id="UP000294257">
    <property type="component" value="Unassembled WGS sequence"/>
</dbReference>
<gene>
    <name evidence="2" type="ORF">EV193_116110</name>
</gene>
<proteinExistence type="predicted"/>
<dbReference type="OrthoDB" id="504981at2"/>
<evidence type="ECO:0000313" key="3">
    <source>
        <dbReference type="Proteomes" id="UP000294257"/>
    </source>
</evidence>
<evidence type="ECO:0000256" key="1">
    <source>
        <dbReference type="SAM" id="SignalP"/>
    </source>
</evidence>
<keyword evidence="1" id="KW-0732">Signal</keyword>
<feature type="chain" id="PRO_5020826127" description="Sugar lactone lactonase YvrE" evidence="1">
    <location>
        <begin position="24"/>
        <end position="304"/>
    </location>
</feature>
<evidence type="ECO:0000313" key="2">
    <source>
        <dbReference type="EMBL" id="RZS30589.1"/>
    </source>
</evidence>
<protein>
    <recommendedName>
        <fullName evidence="4">Sugar lactone lactonase YvrE</fullName>
    </recommendedName>
</protein>
<dbReference type="InterPro" id="IPR015943">
    <property type="entry name" value="WD40/YVTN_repeat-like_dom_sf"/>
</dbReference>
<organism evidence="2 3">
    <name type="scientific">Herbihabitans rhizosphaerae</name>
    <dbReference type="NCBI Taxonomy" id="1872711"/>
    <lineage>
        <taxon>Bacteria</taxon>
        <taxon>Bacillati</taxon>
        <taxon>Actinomycetota</taxon>
        <taxon>Actinomycetes</taxon>
        <taxon>Pseudonocardiales</taxon>
        <taxon>Pseudonocardiaceae</taxon>
        <taxon>Herbihabitans</taxon>
    </lineage>
</organism>
<comment type="caution">
    <text evidence="2">The sequence shown here is derived from an EMBL/GenBank/DDBJ whole genome shotgun (WGS) entry which is preliminary data.</text>
</comment>